<reference evidence="2 4" key="1">
    <citation type="submission" date="2015-12" db="EMBL/GenBank/DDBJ databases">
        <title>Amycolatopsis regifaucium genome sequencing and assembly.</title>
        <authorList>
            <person name="Mayilraj S."/>
        </authorList>
    </citation>
    <scope>NUCLEOTIDE SEQUENCE [LARGE SCALE GENOMIC DNA]</scope>
    <source>
        <strain evidence="2 4">GY080</strain>
    </source>
</reference>
<evidence type="ECO:0000313" key="4">
    <source>
        <dbReference type="Proteomes" id="UP000076321"/>
    </source>
</evidence>
<evidence type="ECO:0000313" key="5">
    <source>
        <dbReference type="Proteomes" id="UP000186883"/>
    </source>
</evidence>
<evidence type="ECO:0000313" key="2">
    <source>
        <dbReference type="EMBL" id="KZB79634.1"/>
    </source>
</evidence>
<dbReference type="Proteomes" id="UP000076321">
    <property type="component" value="Unassembled WGS sequence"/>
</dbReference>
<reference evidence="3 5" key="2">
    <citation type="submission" date="2016-11" db="EMBL/GenBank/DDBJ databases">
        <title>Genome sequencing of Amycolatopsis regifaucium.</title>
        <authorList>
            <person name="Mayilraj S."/>
            <person name="Kaur N."/>
        </authorList>
    </citation>
    <scope>NUCLEOTIDE SEQUENCE [LARGE SCALE GENOMIC DNA]</scope>
    <source>
        <strain evidence="3 5">GY080</strain>
    </source>
</reference>
<dbReference type="OrthoDB" id="4194542at2"/>
<protein>
    <recommendedName>
        <fullName evidence="1">DUF6292 domain-containing protein</fullName>
    </recommendedName>
</protein>
<organism evidence="2 4">
    <name type="scientific">Amycolatopsis regifaucium</name>
    <dbReference type="NCBI Taxonomy" id="546365"/>
    <lineage>
        <taxon>Bacteria</taxon>
        <taxon>Bacillati</taxon>
        <taxon>Actinomycetota</taxon>
        <taxon>Actinomycetes</taxon>
        <taxon>Pseudonocardiales</taxon>
        <taxon>Pseudonocardiaceae</taxon>
        <taxon>Amycolatopsis</taxon>
    </lineage>
</organism>
<keyword evidence="5" id="KW-1185">Reference proteome</keyword>
<dbReference type="EMBL" id="LQCI01000051">
    <property type="protein sequence ID" value="KZB79634.1"/>
    <property type="molecule type" value="Genomic_DNA"/>
</dbReference>
<dbReference type="AlphaFoldDB" id="A0A154M4S7"/>
<accession>A0A154M4S7</accession>
<dbReference type="RefSeq" id="WP_061988153.1">
    <property type="nucleotide sequence ID" value="NZ_FOPQ01000012.1"/>
</dbReference>
<gene>
    <name evidence="3" type="ORF">ATP06_0206860</name>
    <name evidence="2" type="ORF">AVL48_14555</name>
</gene>
<feature type="domain" description="DUF6292" evidence="1">
    <location>
        <begin position="146"/>
        <end position="227"/>
    </location>
</feature>
<evidence type="ECO:0000259" key="1">
    <source>
        <dbReference type="Pfam" id="PF19809"/>
    </source>
</evidence>
<name>A0A154M4S7_9PSEU</name>
<dbReference type="EMBL" id="LOBU02000006">
    <property type="protein sequence ID" value="OKA10049.1"/>
    <property type="molecule type" value="Genomic_DNA"/>
</dbReference>
<sequence>MLSNELKRAARAYAAAHGVKYTDALRAVNAGPALPAADRVRAQVTVTANSDGTVSPRRWEIVVDDPRTEEPFAEWVYGADRFVTRVDELADVHGWRRAPGAQWPVEPTTEPITVELERSDIGQRNDEVEKILAAAGVTFHEACEPYMAAVGHELERAGIGVKEAFAAGNEPRDGAIDLAEALPGYDSTQLAWREDQGWYYLSFENGQSADYVTDLPVGHLAEPYDVVVAFCEAIGHPVQGERPDWRPPADYDPDAVTPDEWWDVSPALERALTCYTTHPGWTPATPAPAPAGEPVPHQPPFDDGGFDLSTIRLRTGDELPSMIVTATHATLQDLMTGDNMSKFALIEAYRLAKDPAHKLFPGTVELLQEREFVDEDGRMHHSVSQVILASLRDKGDRGIDLELIDPRG</sequence>
<dbReference type="InterPro" id="IPR046259">
    <property type="entry name" value="DUF6292"/>
</dbReference>
<proteinExistence type="predicted"/>
<dbReference type="Pfam" id="PF19809">
    <property type="entry name" value="DUF6292"/>
    <property type="match status" value="1"/>
</dbReference>
<evidence type="ECO:0000313" key="3">
    <source>
        <dbReference type="EMBL" id="OKA10049.1"/>
    </source>
</evidence>
<dbReference type="Proteomes" id="UP000186883">
    <property type="component" value="Unassembled WGS sequence"/>
</dbReference>
<comment type="caution">
    <text evidence="2">The sequence shown here is derived from an EMBL/GenBank/DDBJ whole genome shotgun (WGS) entry which is preliminary data.</text>
</comment>